<feature type="domain" description="YiaAB two helix" evidence="2">
    <location>
        <begin position="13"/>
        <end position="65"/>
    </location>
</feature>
<accession>W4LSU6</accession>
<feature type="transmembrane region" description="Helical" evidence="1">
    <location>
        <begin position="12"/>
        <end position="37"/>
    </location>
</feature>
<sequence length="91" mass="10164">MEPQSLQTDSTAWLFFVKASWVAAVGAVGVGTAYLPVDLWAKGYMAMGILFAMGTSFTLAKTLRDQHEAERWINRLTDAKTEKMLQEYSDV</sequence>
<proteinExistence type="predicted"/>
<gene>
    <name evidence="3" type="ORF">ETSY2_38955</name>
</gene>
<dbReference type="PANTHER" id="PTHR37290:SF1">
    <property type="entry name" value="INNER MEMBRANE PROTEIN YIAA"/>
    <property type="match status" value="1"/>
</dbReference>
<evidence type="ECO:0000313" key="4">
    <source>
        <dbReference type="Proteomes" id="UP000019140"/>
    </source>
</evidence>
<dbReference type="GO" id="GO:0006974">
    <property type="term" value="P:DNA damage response"/>
    <property type="evidence" value="ECO:0007669"/>
    <property type="project" value="TreeGrafter"/>
</dbReference>
<evidence type="ECO:0000256" key="1">
    <source>
        <dbReference type="SAM" id="Phobius"/>
    </source>
</evidence>
<dbReference type="HOGENOM" id="CLU_172326_1_1_7"/>
<dbReference type="InterPro" id="IPR038972">
    <property type="entry name" value="YiaA-like"/>
</dbReference>
<dbReference type="Pfam" id="PF05360">
    <property type="entry name" value="YiaAB"/>
    <property type="match status" value="1"/>
</dbReference>
<keyword evidence="1" id="KW-0812">Transmembrane</keyword>
<dbReference type="AlphaFoldDB" id="W4LSU6"/>
<keyword evidence="1" id="KW-1133">Transmembrane helix</keyword>
<evidence type="ECO:0000259" key="2">
    <source>
        <dbReference type="Pfam" id="PF05360"/>
    </source>
</evidence>
<dbReference type="PANTHER" id="PTHR37290">
    <property type="entry name" value="INNER MEMBRANE PROTEIN YIAA-RELATED"/>
    <property type="match status" value="1"/>
</dbReference>
<evidence type="ECO:0000313" key="3">
    <source>
        <dbReference type="EMBL" id="ETX00507.1"/>
    </source>
</evidence>
<dbReference type="InterPro" id="IPR008024">
    <property type="entry name" value="YiaAB"/>
</dbReference>
<dbReference type="GO" id="GO:0005886">
    <property type="term" value="C:plasma membrane"/>
    <property type="evidence" value="ECO:0007669"/>
    <property type="project" value="TreeGrafter"/>
</dbReference>
<comment type="caution">
    <text evidence="3">The sequence shown here is derived from an EMBL/GenBank/DDBJ whole genome shotgun (WGS) entry which is preliminary data.</text>
</comment>
<reference evidence="3 4" key="1">
    <citation type="journal article" date="2014" name="Nature">
        <title>An environmental bacterial taxon with a large and distinct metabolic repertoire.</title>
        <authorList>
            <person name="Wilson M.C."/>
            <person name="Mori T."/>
            <person name="Ruckert C."/>
            <person name="Uria A.R."/>
            <person name="Helf M.J."/>
            <person name="Takada K."/>
            <person name="Gernert C."/>
            <person name="Steffens U.A."/>
            <person name="Heycke N."/>
            <person name="Schmitt S."/>
            <person name="Rinke C."/>
            <person name="Helfrich E.J."/>
            <person name="Brachmann A.O."/>
            <person name="Gurgui C."/>
            <person name="Wakimoto T."/>
            <person name="Kracht M."/>
            <person name="Crusemann M."/>
            <person name="Hentschel U."/>
            <person name="Abe I."/>
            <person name="Matsunaga S."/>
            <person name="Kalinowski J."/>
            <person name="Takeyama H."/>
            <person name="Piel J."/>
        </authorList>
    </citation>
    <scope>NUCLEOTIDE SEQUENCE [LARGE SCALE GENOMIC DNA]</scope>
    <source>
        <strain evidence="4">TSY2</strain>
    </source>
</reference>
<keyword evidence="4" id="KW-1185">Reference proteome</keyword>
<dbReference type="Proteomes" id="UP000019140">
    <property type="component" value="Unassembled WGS sequence"/>
</dbReference>
<name>W4LSU6_9BACT</name>
<keyword evidence="1" id="KW-0472">Membrane</keyword>
<organism evidence="3 4">
    <name type="scientific">Candidatus Entotheonella gemina</name>
    <dbReference type="NCBI Taxonomy" id="1429439"/>
    <lineage>
        <taxon>Bacteria</taxon>
        <taxon>Pseudomonadati</taxon>
        <taxon>Nitrospinota/Tectimicrobiota group</taxon>
        <taxon>Candidatus Tectimicrobiota</taxon>
        <taxon>Candidatus Entotheonellia</taxon>
        <taxon>Candidatus Entotheonellales</taxon>
        <taxon>Candidatus Entotheonellaceae</taxon>
        <taxon>Candidatus Entotheonella</taxon>
    </lineage>
</organism>
<protein>
    <recommendedName>
        <fullName evidence="2">YiaAB two helix domain-containing protein</fullName>
    </recommendedName>
</protein>
<dbReference type="EMBL" id="AZHX01001721">
    <property type="protein sequence ID" value="ETX00507.1"/>
    <property type="molecule type" value="Genomic_DNA"/>
</dbReference>
<feature type="transmembrane region" description="Helical" evidence="1">
    <location>
        <begin position="43"/>
        <end position="63"/>
    </location>
</feature>